<dbReference type="Gene3D" id="3.50.50.60">
    <property type="entry name" value="FAD/NAD(P)-binding domain"/>
    <property type="match status" value="4"/>
</dbReference>
<dbReference type="GO" id="GO:0042128">
    <property type="term" value="P:nitrate assimilation"/>
    <property type="evidence" value="ECO:0007669"/>
    <property type="project" value="UniProtKB-UniPathway"/>
</dbReference>
<dbReference type="Pfam" id="PF04324">
    <property type="entry name" value="Fer2_BFD"/>
    <property type="match status" value="2"/>
</dbReference>
<comment type="cofactor">
    <cofactor evidence="2">
        <name>[4Fe-4S] cluster</name>
        <dbReference type="ChEBI" id="CHEBI:49883"/>
    </cofactor>
</comment>
<dbReference type="Gene3D" id="3.30.413.10">
    <property type="entry name" value="Sulfite Reductase Hemoprotein, domain 1"/>
    <property type="match status" value="1"/>
</dbReference>
<dbReference type="EC" id="1.8.7.1" evidence="7"/>
<evidence type="ECO:0000256" key="6">
    <source>
        <dbReference type="ARBA" id="ARBA00010429"/>
    </source>
</evidence>
<keyword evidence="14" id="KW-0274">FAD</keyword>
<comment type="pathway">
    <text evidence="5">Nitrogen metabolism; nitrate reduction (assimilation).</text>
</comment>
<feature type="domain" description="BFD-like [2Fe-2S]-binding" evidence="23">
    <location>
        <begin position="865"/>
        <end position="913"/>
    </location>
</feature>
<dbReference type="SUPFAM" id="SSF51905">
    <property type="entry name" value="FAD/NAD(P)-binding domain"/>
    <property type="match status" value="3"/>
</dbReference>
<dbReference type="InterPro" id="IPR036136">
    <property type="entry name" value="Nit/Sulf_reduc_fer-like_dom_sf"/>
</dbReference>
<feature type="domain" description="Nitrite/Sulfite reductase ferredoxin-like" evidence="22">
    <location>
        <begin position="1003"/>
        <end position="1064"/>
    </location>
</feature>
<dbReference type="InterPro" id="IPR041575">
    <property type="entry name" value="Rubredoxin_C"/>
</dbReference>
<dbReference type="CDD" id="cd19944">
    <property type="entry name" value="NirB_Fer2_BFD-like_2"/>
    <property type="match status" value="1"/>
</dbReference>
<evidence type="ECO:0000256" key="7">
    <source>
        <dbReference type="ARBA" id="ARBA00012353"/>
    </source>
</evidence>
<dbReference type="InterPro" id="IPR036188">
    <property type="entry name" value="FAD/NAD-bd_sf"/>
</dbReference>
<dbReference type="GO" id="GO:0050311">
    <property type="term" value="F:sulfite reductase (ferredoxin) activity"/>
    <property type="evidence" value="ECO:0007669"/>
    <property type="project" value="UniProtKB-EC"/>
</dbReference>
<protein>
    <recommendedName>
        <fullName evidence="7">assimilatory sulfite reductase (ferredoxin)</fullName>
        <ecNumber evidence="7">1.8.7.1</ecNumber>
    </recommendedName>
</protein>
<keyword evidence="13" id="KW-0883">Thioether bond</keyword>
<reference evidence="26 27" key="1">
    <citation type="submission" date="2019-02" db="EMBL/GenBank/DDBJ databases">
        <title>Kribbella capetownensis sp. nov. and Kribbella speibonae sp. nov., isolated from soil.</title>
        <authorList>
            <person name="Curtis S.M."/>
            <person name="Norton I."/>
            <person name="Everest G.J."/>
            <person name="Meyers P.R."/>
        </authorList>
    </citation>
    <scope>NUCLEOTIDE SEQUENCE [LARGE SCALE GENOMIC DNA]</scope>
    <source>
        <strain evidence="26 27">YM53</strain>
    </source>
</reference>
<dbReference type="InterPro" id="IPR045854">
    <property type="entry name" value="NO2/SO3_Rdtase_4Fe4S_sf"/>
</dbReference>
<keyword evidence="12" id="KW-0479">Metal-binding</keyword>
<evidence type="ECO:0000256" key="1">
    <source>
        <dbReference type="ARBA" id="ARBA00001929"/>
    </source>
</evidence>
<proteinExistence type="inferred from homology"/>
<evidence type="ECO:0000256" key="8">
    <source>
        <dbReference type="ARBA" id="ARBA00022485"/>
    </source>
</evidence>
<dbReference type="GO" id="GO:0050660">
    <property type="term" value="F:flavin adenine dinucleotide binding"/>
    <property type="evidence" value="ECO:0007669"/>
    <property type="project" value="InterPro"/>
</dbReference>
<evidence type="ECO:0000256" key="12">
    <source>
        <dbReference type="ARBA" id="ARBA00022723"/>
    </source>
</evidence>
<evidence type="ECO:0000256" key="5">
    <source>
        <dbReference type="ARBA" id="ARBA00005096"/>
    </source>
</evidence>
<feature type="domain" description="NADH-rubredoxin oxidoreductase C-terminal" evidence="25">
    <location>
        <begin position="768"/>
        <end position="832"/>
    </location>
</feature>
<dbReference type="Gene3D" id="1.10.10.1100">
    <property type="entry name" value="BFD-like [2Fe-2S]-binding domain"/>
    <property type="match status" value="2"/>
</dbReference>
<dbReference type="GO" id="GO:0051537">
    <property type="term" value="F:2 iron, 2 sulfur cluster binding"/>
    <property type="evidence" value="ECO:0007669"/>
    <property type="project" value="UniProtKB-KW"/>
</dbReference>
<evidence type="ECO:0000259" key="22">
    <source>
        <dbReference type="Pfam" id="PF03460"/>
    </source>
</evidence>
<dbReference type="EMBL" id="SJKD01000007">
    <property type="protein sequence ID" value="TCC45807.1"/>
    <property type="molecule type" value="Genomic_DNA"/>
</dbReference>
<evidence type="ECO:0000256" key="2">
    <source>
        <dbReference type="ARBA" id="ARBA00001966"/>
    </source>
</evidence>
<accession>A0A4R0JHV3</accession>
<dbReference type="UniPathway" id="UPA00653"/>
<keyword evidence="10" id="KW-0285">Flavoprotein</keyword>
<dbReference type="Pfam" id="PF01077">
    <property type="entry name" value="NIR_SIR"/>
    <property type="match status" value="1"/>
</dbReference>
<organism evidence="26 27">
    <name type="scientific">Kribbella capetownensis</name>
    <dbReference type="NCBI Taxonomy" id="1572659"/>
    <lineage>
        <taxon>Bacteria</taxon>
        <taxon>Bacillati</taxon>
        <taxon>Actinomycetota</taxon>
        <taxon>Actinomycetes</taxon>
        <taxon>Propionibacteriales</taxon>
        <taxon>Kribbellaceae</taxon>
        <taxon>Kribbella</taxon>
    </lineage>
</organism>
<evidence type="ECO:0000256" key="3">
    <source>
        <dbReference type="ARBA" id="ARBA00001974"/>
    </source>
</evidence>
<evidence type="ECO:0000256" key="11">
    <source>
        <dbReference type="ARBA" id="ARBA00022714"/>
    </source>
</evidence>
<evidence type="ECO:0000259" key="21">
    <source>
        <dbReference type="Pfam" id="PF01077"/>
    </source>
</evidence>
<dbReference type="Pfam" id="PF07992">
    <property type="entry name" value="Pyr_redox_2"/>
    <property type="match status" value="2"/>
</dbReference>
<evidence type="ECO:0000256" key="13">
    <source>
        <dbReference type="ARBA" id="ARBA00022784"/>
    </source>
</evidence>
<keyword evidence="11" id="KW-0001">2Fe-2S</keyword>
<dbReference type="GO" id="GO:0046872">
    <property type="term" value="F:metal ion binding"/>
    <property type="evidence" value="ECO:0007669"/>
    <property type="project" value="UniProtKB-KW"/>
</dbReference>
<keyword evidence="8" id="KW-0004">4Fe-4S</keyword>
<dbReference type="PRINTS" id="PR00397">
    <property type="entry name" value="SIROHAEM"/>
</dbReference>
<dbReference type="Gene3D" id="3.30.390.30">
    <property type="match status" value="1"/>
</dbReference>
<comment type="caution">
    <text evidence="26">The sequence shown here is derived from an EMBL/GenBank/DDBJ whole genome shotgun (WGS) entry which is preliminary data.</text>
</comment>
<evidence type="ECO:0000313" key="27">
    <source>
        <dbReference type="Proteomes" id="UP000293342"/>
    </source>
</evidence>
<comment type="cofactor">
    <cofactor evidence="19">
        <name>[2Fe-2S] cluster</name>
        <dbReference type="ChEBI" id="CHEBI:190135"/>
    </cofactor>
</comment>
<name>A0A4R0JHV3_9ACTN</name>
<dbReference type="GO" id="GO:0051539">
    <property type="term" value="F:4 iron, 4 sulfur cluster binding"/>
    <property type="evidence" value="ECO:0007669"/>
    <property type="project" value="UniProtKB-KW"/>
</dbReference>
<keyword evidence="17" id="KW-0411">Iron-sulfur</keyword>
<dbReference type="Proteomes" id="UP000293342">
    <property type="component" value="Unassembled WGS sequence"/>
</dbReference>
<comment type="similarity">
    <text evidence="6">Belongs to the nitrite and sulfite reductase 4Fe-4S domain family.</text>
</comment>
<dbReference type="InterPro" id="IPR005117">
    <property type="entry name" value="NiRdtase/SiRdtase_haem-b_fer"/>
</dbReference>
<dbReference type="NCBIfam" id="TIGR02374">
    <property type="entry name" value="nitri_red_nirB"/>
    <property type="match status" value="1"/>
</dbReference>
<evidence type="ECO:0000256" key="10">
    <source>
        <dbReference type="ARBA" id="ARBA00022630"/>
    </source>
</evidence>
<dbReference type="Pfam" id="PF03460">
    <property type="entry name" value="NIR_SIR_ferr"/>
    <property type="match status" value="1"/>
</dbReference>
<dbReference type="PANTHER" id="PTHR43809">
    <property type="entry name" value="NITRITE REDUCTASE (NADH) LARGE SUBUNIT"/>
    <property type="match status" value="1"/>
</dbReference>
<feature type="domain" description="BFD-like [2Fe-2S]-binding" evidence="23">
    <location>
        <begin position="375"/>
        <end position="422"/>
    </location>
</feature>
<dbReference type="PROSITE" id="PS00365">
    <property type="entry name" value="NIR_SIR"/>
    <property type="match status" value="1"/>
</dbReference>
<dbReference type="GO" id="GO:0020037">
    <property type="term" value="F:heme binding"/>
    <property type="evidence" value="ECO:0007669"/>
    <property type="project" value="InterPro"/>
</dbReference>
<dbReference type="InterPro" id="IPR006066">
    <property type="entry name" value="NO2/SO3_Rdtase_FeS/sirohaem_BS"/>
</dbReference>
<dbReference type="InterPro" id="IPR023753">
    <property type="entry name" value="FAD/NAD-binding_dom"/>
</dbReference>
<comment type="function">
    <text evidence="4">Catalyzes the reduction of sulfite to sulfide, a step in the biosynthesis of sulfur-containing amino acids and cofactors.</text>
</comment>
<dbReference type="RefSeq" id="WP_131516905.1">
    <property type="nucleotide sequence ID" value="NZ_SJKD01000007.1"/>
</dbReference>
<comment type="cofactor">
    <cofactor evidence="1">
        <name>siroheme</name>
        <dbReference type="ChEBI" id="CHEBI:60052"/>
    </cofactor>
</comment>
<dbReference type="InterPro" id="IPR012744">
    <property type="entry name" value="Nitri_red_NirB"/>
</dbReference>
<feature type="domain" description="Nitrite/sulphite reductase 4Fe-4S" evidence="21">
    <location>
        <begin position="1075"/>
        <end position="1211"/>
    </location>
</feature>
<dbReference type="InterPro" id="IPR006067">
    <property type="entry name" value="NO2/SO3_Rdtase_4Fe4S_dom"/>
</dbReference>
<dbReference type="InterPro" id="IPR041854">
    <property type="entry name" value="BFD-like_2Fe2S-bd_dom_sf"/>
</dbReference>
<dbReference type="OrthoDB" id="9768666at2"/>
<dbReference type="InterPro" id="IPR052034">
    <property type="entry name" value="NasD-like"/>
</dbReference>
<evidence type="ECO:0000256" key="14">
    <source>
        <dbReference type="ARBA" id="ARBA00022827"/>
    </source>
</evidence>
<comment type="catalytic activity">
    <reaction evidence="20">
        <text>hydrogen sulfide + 6 oxidized [2Fe-2S]-[ferredoxin] + 3 H2O = sulfite + 6 reduced [2Fe-2S]-[ferredoxin] + 7 H(+)</text>
        <dbReference type="Rhea" id="RHEA:23132"/>
        <dbReference type="Rhea" id="RHEA-COMP:10000"/>
        <dbReference type="Rhea" id="RHEA-COMP:10001"/>
        <dbReference type="ChEBI" id="CHEBI:15377"/>
        <dbReference type="ChEBI" id="CHEBI:15378"/>
        <dbReference type="ChEBI" id="CHEBI:17359"/>
        <dbReference type="ChEBI" id="CHEBI:29919"/>
        <dbReference type="ChEBI" id="CHEBI:33737"/>
        <dbReference type="ChEBI" id="CHEBI:33738"/>
        <dbReference type="EC" id="1.8.7.1"/>
    </reaction>
</comment>
<dbReference type="PRINTS" id="PR00368">
    <property type="entry name" value="FADPNR"/>
</dbReference>
<evidence type="ECO:0000259" key="25">
    <source>
        <dbReference type="Pfam" id="PF18267"/>
    </source>
</evidence>
<evidence type="ECO:0000259" key="23">
    <source>
        <dbReference type="Pfam" id="PF04324"/>
    </source>
</evidence>
<dbReference type="InterPro" id="IPR007419">
    <property type="entry name" value="BFD-like_2Fe2S-bd_dom"/>
</dbReference>
<dbReference type="PANTHER" id="PTHR43809:SF1">
    <property type="entry name" value="NITRITE REDUCTASE (NADH) LARGE SUBUNIT"/>
    <property type="match status" value="1"/>
</dbReference>
<feature type="domain" description="FAD/NAD(P)-binding" evidence="24">
    <location>
        <begin position="447"/>
        <end position="735"/>
    </location>
</feature>
<dbReference type="NCBIfam" id="NF011565">
    <property type="entry name" value="PRK14989.1"/>
    <property type="match status" value="1"/>
</dbReference>
<dbReference type="GO" id="GO:0050661">
    <property type="term" value="F:NADP binding"/>
    <property type="evidence" value="ECO:0007669"/>
    <property type="project" value="InterPro"/>
</dbReference>
<sequence>MNPRVVIIGGGMAGRRLAELLASYDVTVLGDEPSYNRSRLTEYVAGRAPEPSLGDEPVTTAVAVDRSRRVVTDSAGREWPYDRLVFATGAVPSEVVGSAGAHTLRSVADARALVGAAGRVRRVVVLGGGVLGVETACALRGRGVPVTLMHDGETLLNKAVRGSAGRRVTRAVRELGVEVLLNATVEQVASRDGNFRALTLRGGRQVFGDLLVVACGVHARTELADGLTVRDGIVVDRTLTSPDDPRVHAIGDCAEVDGWVSGTVASAWGQAEALARQLNSEPAGVPEYDVLRLTTGGLDVLALGNKDENGEEVRLEDGERYVRAVLRDGVVRSAVAIGAPEVAAELVLLADRGTPVAADGLLADPVVPQKKVTTVCRCNGVTRAAIEAAWRGGADSVAGIAATTRATTGCGSCTGAVGELLDRFRRGETEPVPSRRATMTELKKARHVVVVGGGMVAHRLVEALRSRDTEIQWRITVLAEEPRLPYDRVALTSYFSGRDPHDLSLGEPDLWDDPAVTLRKGVQVTAIDTTGKTVTTARGEQVKYDELVLATGSSAFVPPVKNNDAQGCFVYRTVDDVAALRVYVERLKSEGRQVSGVVVGGGLLGLEAAGALRALGAATKVVEFAPRLMPLQVDEGGGAALARLIEGLDVEVLVSTQCNRVKLTSQGAARAMAVADGPDLPADVVVFATGVRPRDELGRVGGLEIGERGGVVVDEGCRTSVPGVWAIGEVACIEGRVWGLVAPGYTMAEIVADRLLGGGATFPGADTSTKLKLLGVDVASFGDAFGATEGALDIVYADPVAGVYKKLVLSDDARTLLGGILVGDASAYSGLRPMVGRELGADPAAFLLPEGAGPVKLELPDDAPVCSCNNVSAGAIRCSVRDDGCTDIKSVCGKTKAGTSCGSCLPIVKNLLNSELTKAGVEVSKALCEHFALSRAELFDVVRVTGLRTFSEIVERHGAGRGCDICKPVVASILASLDPAGHVLDGERATLQDTNDHVMANMQKDGTYSVVPRIPGGEITPEGLITIGEVARDFGLYTKITGGQRVDLFGARIEQLPAIWKRLVDAGFESGHAYGKALRTVKSCVGSTWCRYGVQDSVGMAIALELRYRGLRSPHKLKLGVSGCARECAEARGKDVGVIATEKGWNLYVGGNGGMTPRHAELLASDLADEELFRAIDRFLMYYIRTGDRLQRTAVWINDIEGGLDHVRDVVLNDSLGIAADLDAAMAAHVDSYVDEWQATLNDPDKLARFVSFVNAPDQPDADLRYVVERNQPRPATPAERGQLEPVLLAGPRLEVRR</sequence>
<evidence type="ECO:0000256" key="4">
    <source>
        <dbReference type="ARBA" id="ARBA00003247"/>
    </source>
</evidence>
<keyword evidence="16" id="KW-0408">Iron</keyword>
<evidence type="ECO:0000256" key="20">
    <source>
        <dbReference type="ARBA" id="ARBA00049518"/>
    </source>
</evidence>
<keyword evidence="27" id="KW-1185">Reference proteome</keyword>
<dbReference type="SUPFAM" id="SSF56014">
    <property type="entry name" value="Nitrite and sulphite reductase 4Fe-4S domain-like"/>
    <property type="match status" value="1"/>
</dbReference>
<keyword evidence="9" id="KW-0349">Heme</keyword>
<evidence type="ECO:0000256" key="9">
    <source>
        <dbReference type="ARBA" id="ARBA00022617"/>
    </source>
</evidence>
<feature type="domain" description="FAD/NAD(P)-binding" evidence="24">
    <location>
        <begin position="4"/>
        <end position="257"/>
    </location>
</feature>
<dbReference type="Pfam" id="PF18267">
    <property type="entry name" value="Rubredoxin_C"/>
    <property type="match status" value="1"/>
</dbReference>
<evidence type="ECO:0000256" key="15">
    <source>
        <dbReference type="ARBA" id="ARBA00023002"/>
    </source>
</evidence>
<comment type="cofactor">
    <cofactor evidence="3">
        <name>FAD</name>
        <dbReference type="ChEBI" id="CHEBI:57692"/>
    </cofactor>
</comment>
<evidence type="ECO:0000256" key="17">
    <source>
        <dbReference type="ARBA" id="ARBA00023014"/>
    </source>
</evidence>
<gene>
    <name evidence="26" type="primary">nirB</name>
    <name evidence="26" type="ORF">E0H75_29260</name>
</gene>
<keyword evidence="18" id="KW-0534">Nitrate assimilation</keyword>
<evidence type="ECO:0000256" key="19">
    <source>
        <dbReference type="ARBA" id="ARBA00034078"/>
    </source>
</evidence>
<dbReference type="SUPFAM" id="SSF55124">
    <property type="entry name" value="Nitrite/Sulfite reductase N-terminal domain-like"/>
    <property type="match status" value="1"/>
</dbReference>
<evidence type="ECO:0000256" key="16">
    <source>
        <dbReference type="ARBA" id="ARBA00023004"/>
    </source>
</evidence>
<evidence type="ECO:0000313" key="26">
    <source>
        <dbReference type="EMBL" id="TCC45807.1"/>
    </source>
</evidence>
<dbReference type="FunFam" id="3.30.413.10:FF:000007">
    <property type="entry name" value="Nitrite reductase [NAD(P)H] large subunit"/>
    <property type="match status" value="1"/>
</dbReference>
<dbReference type="GO" id="GO:0098809">
    <property type="term" value="F:nitrite reductase activity"/>
    <property type="evidence" value="ECO:0007669"/>
    <property type="project" value="InterPro"/>
</dbReference>
<evidence type="ECO:0000259" key="24">
    <source>
        <dbReference type="Pfam" id="PF07992"/>
    </source>
</evidence>
<keyword evidence="15 26" id="KW-0560">Oxidoreductase</keyword>
<dbReference type="InterPro" id="IPR016156">
    <property type="entry name" value="FAD/NAD-linked_Rdtase_dimer_sf"/>
</dbReference>
<evidence type="ECO:0000256" key="18">
    <source>
        <dbReference type="ARBA" id="ARBA00023063"/>
    </source>
</evidence>